<evidence type="ECO:0000259" key="1">
    <source>
        <dbReference type="PROSITE" id="PS50943"/>
    </source>
</evidence>
<dbReference type="Proteomes" id="UP000774570">
    <property type="component" value="Unassembled WGS sequence"/>
</dbReference>
<dbReference type="Pfam" id="PF19054">
    <property type="entry name" value="DUF5753"/>
    <property type="match status" value="1"/>
</dbReference>
<comment type="caution">
    <text evidence="2">The sequence shown here is derived from an EMBL/GenBank/DDBJ whole genome shotgun (WGS) entry which is preliminary data.</text>
</comment>
<evidence type="ECO:0000313" key="3">
    <source>
        <dbReference type="Proteomes" id="UP000774570"/>
    </source>
</evidence>
<organism evidence="2 3">
    <name type="scientific">Actinomadura parmotrematis</name>
    <dbReference type="NCBI Taxonomy" id="2864039"/>
    <lineage>
        <taxon>Bacteria</taxon>
        <taxon>Bacillati</taxon>
        <taxon>Actinomycetota</taxon>
        <taxon>Actinomycetes</taxon>
        <taxon>Streptosporangiales</taxon>
        <taxon>Thermomonosporaceae</taxon>
        <taxon>Actinomadura</taxon>
    </lineage>
</organism>
<gene>
    <name evidence="2" type="ORF">K1Y72_14635</name>
</gene>
<dbReference type="InterPro" id="IPR010982">
    <property type="entry name" value="Lambda_DNA-bd_dom_sf"/>
</dbReference>
<keyword evidence="3" id="KW-1185">Reference proteome</keyword>
<dbReference type="SMART" id="SM00530">
    <property type="entry name" value="HTH_XRE"/>
    <property type="match status" value="1"/>
</dbReference>
<dbReference type="PROSITE" id="PS50943">
    <property type="entry name" value="HTH_CROC1"/>
    <property type="match status" value="1"/>
</dbReference>
<protein>
    <submittedName>
        <fullName evidence="2">Helix-turn-helix domain-containing protein</fullName>
    </submittedName>
</protein>
<evidence type="ECO:0000313" key="2">
    <source>
        <dbReference type="EMBL" id="MBW8483620.1"/>
    </source>
</evidence>
<sequence>MPDTGLPNVRRRRLGNELRRIREERDLSLQQAARLLNRSHSAMSKLETGMRGIRRPALENVLDRYGITDPRRRATLFRLAETARDATSKGWWQAYDGTLSPESMDLISLEADAVLIDSLDLTIVPGLLQTPAYIEAIIALGPFKDDAERKRRLIATRLLRQEIIERRGAPLLRALVDEAVLHHVVGGASVMQTQLRHLLNLAERPNISLQILPNSLPGHPGMNGSFKILHVGQEGELEVVALDTLTMISYLETEKEIAPYKAVFDVLRGMALNCDESKTMIEGLLSAYERT</sequence>
<name>A0ABS7FT85_9ACTN</name>
<accession>A0ABS7FT85</accession>
<feature type="domain" description="HTH cro/C1-type" evidence="1">
    <location>
        <begin position="18"/>
        <end position="71"/>
    </location>
</feature>
<dbReference type="Pfam" id="PF13560">
    <property type="entry name" value="HTH_31"/>
    <property type="match status" value="1"/>
</dbReference>
<dbReference type="InterPro" id="IPR043917">
    <property type="entry name" value="DUF5753"/>
</dbReference>
<dbReference type="EMBL" id="JAIBOA010000008">
    <property type="protein sequence ID" value="MBW8483620.1"/>
    <property type="molecule type" value="Genomic_DNA"/>
</dbReference>
<dbReference type="RefSeq" id="WP_220166844.1">
    <property type="nucleotide sequence ID" value="NZ_JAIBOA010000008.1"/>
</dbReference>
<dbReference type="InterPro" id="IPR001387">
    <property type="entry name" value="Cro/C1-type_HTH"/>
</dbReference>
<dbReference type="SUPFAM" id="SSF47413">
    <property type="entry name" value="lambda repressor-like DNA-binding domains"/>
    <property type="match status" value="1"/>
</dbReference>
<dbReference type="CDD" id="cd00093">
    <property type="entry name" value="HTH_XRE"/>
    <property type="match status" value="1"/>
</dbReference>
<reference evidence="2 3" key="1">
    <citation type="submission" date="2021-07" db="EMBL/GenBank/DDBJ databases">
        <title>Actinomadura sp. PM05-2 isolated from lichen.</title>
        <authorList>
            <person name="Somphong A."/>
            <person name="Phongsopitanun W."/>
            <person name="Tanasupawat S."/>
            <person name="Peongsungnone V."/>
        </authorList>
    </citation>
    <scope>NUCLEOTIDE SEQUENCE [LARGE SCALE GENOMIC DNA]</scope>
    <source>
        <strain evidence="2 3">PM05-2</strain>
    </source>
</reference>
<dbReference type="Gene3D" id="1.10.260.40">
    <property type="entry name" value="lambda repressor-like DNA-binding domains"/>
    <property type="match status" value="1"/>
</dbReference>
<proteinExistence type="predicted"/>